<evidence type="ECO:0000313" key="1">
    <source>
        <dbReference type="EMBL" id="KKL59987.1"/>
    </source>
</evidence>
<proteinExistence type="predicted"/>
<accession>A0A0F9G9U2</accession>
<protein>
    <submittedName>
        <fullName evidence="1">Uncharacterized protein</fullName>
    </submittedName>
</protein>
<reference evidence="1" key="1">
    <citation type="journal article" date="2015" name="Nature">
        <title>Complex archaea that bridge the gap between prokaryotes and eukaryotes.</title>
        <authorList>
            <person name="Spang A."/>
            <person name="Saw J.H."/>
            <person name="Jorgensen S.L."/>
            <person name="Zaremba-Niedzwiedzka K."/>
            <person name="Martijn J."/>
            <person name="Lind A.E."/>
            <person name="van Eijk R."/>
            <person name="Schleper C."/>
            <person name="Guy L."/>
            <person name="Ettema T.J."/>
        </authorList>
    </citation>
    <scope>NUCLEOTIDE SEQUENCE</scope>
</reference>
<dbReference type="AlphaFoldDB" id="A0A0F9G9U2"/>
<dbReference type="EMBL" id="LAZR01029301">
    <property type="protein sequence ID" value="KKL59987.1"/>
    <property type="molecule type" value="Genomic_DNA"/>
</dbReference>
<gene>
    <name evidence="1" type="ORF">LCGC14_2209840</name>
</gene>
<organism evidence="1">
    <name type="scientific">marine sediment metagenome</name>
    <dbReference type="NCBI Taxonomy" id="412755"/>
    <lineage>
        <taxon>unclassified sequences</taxon>
        <taxon>metagenomes</taxon>
        <taxon>ecological metagenomes</taxon>
    </lineage>
</organism>
<name>A0A0F9G9U2_9ZZZZ</name>
<comment type="caution">
    <text evidence="1">The sequence shown here is derived from an EMBL/GenBank/DDBJ whole genome shotgun (WGS) entry which is preliminary data.</text>
</comment>
<sequence>MEVTLKNREIDQGLVLIREFTKKPLPVKLSYAVAKTIRRLKDVVEVVTEERKKLVEKHQLTDVEGKVVVDDVGNIQFDDPTAFAKDFDELMRQENKVDVHQVEYDKLTKMKDGVGKIIQPSPEELEGLILLQMIIEPEEVEEEE</sequence>